<evidence type="ECO:0000313" key="1">
    <source>
        <dbReference type="EMBL" id="KIH52496.1"/>
    </source>
</evidence>
<sequence length="58" mass="6695">MLDSTILVQRPGSRELPIFDDSLGTMFQVLDLGRDVEVYDQRNNTFDNEFSCTYCCEP</sequence>
<reference evidence="1 2" key="1">
    <citation type="submission" date="2013-12" db="EMBL/GenBank/DDBJ databases">
        <title>Draft genome of the parsitic nematode Ancylostoma duodenale.</title>
        <authorList>
            <person name="Mitreva M."/>
        </authorList>
    </citation>
    <scope>NUCLEOTIDE SEQUENCE [LARGE SCALE GENOMIC DNA]</scope>
    <source>
        <strain evidence="1 2">Zhejiang</strain>
    </source>
</reference>
<dbReference type="AlphaFoldDB" id="A0A0C2G5Z5"/>
<dbReference type="Proteomes" id="UP000054047">
    <property type="component" value="Unassembled WGS sequence"/>
</dbReference>
<keyword evidence="2" id="KW-1185">Reference proteome</keyword>
<dbReference type="EMBL" id="KN743525">
    <property type="protein sequence ID" value="KIH52496.1"/>
    <property type="molecule type" value="Genomic_DNA"/>
</dbReference>
<accession>A0A0C2G5Z5</accession>
<gene>
    <name evidence="1" type="ORF">ANCDUO_17402</name>
</gene>
<evidence type="ECO:0000313" key="2">
    <source>
        <dbReference type="Proteomes" id="UP000054047"/>
    </source>
</evidence>
<organism evidence="1 2">
    <name type="scientific">Ancylostoma duodenale</name>
    <dbReference type="NCBI Taxonomy" id="51022"/>
    <lineage>
        <taxon>Eukaryota</taxon>
        <taxon>Metazoa</taxon>
        <taxon>Ecdysozoa</taxon>
        <taxon>Nematoda</taxon>
        <taxon>Chromadorea</taxon>
        <taxon>Rhabditida</taxon>
        <taxon>Rhabditina</taxon>
        <taxon>Rhabditomorpha</taxon>
        <taxon>Strongyloidea</taxon>
        <taxon>Ancylostomatidae</taxon>
        <taxon>Ancylostomatinae</taxon>
        <taxon>Ancylostoma</taxon>
    </lineage>
</organism>
<protein>
    <submittedName>
        <fullName evidence="1">Uncharacterized protein</fullName>
    </submittedName>
</protein>
<name>A0A0C2G5Z5_9BILA</name>
<proteinExistence type="predicted"/>